<dbReference type="InterPro" id="IPR003709">
    <property type="entry name" value="VanY-like_core_dom"/>
</dbReference>
<dbReference type="HOGENOM" id="CLU_081855_0_0_10"/>
<keyword evidence="3" id="KW-1185">Reference proteome</keyword>
<feature type="domain" description="D-alanyl-D-alanine carboxypeptidase-like core" evidence="1">
    <location>
        <begin position="53"/>
        <end position="196"/>
    </location>
</feature>
<dbReference type="Gene3D" id="3.30.1380.10">
    <property type="match status" value="1"/>
</dbReference>
<evidence type="ECO:0000313" key="3">
    <source>
        <dbReference type="Proteomes" id="UP000008514"/>
    </source>
</evidence>
<reference evidence="2" key="2">
    <citation type="submission" date="2012-09" db="EMBL/GenBank/DDBJ databases">
        <title>The complete sequence of Psychroflexus torquis an extreme psychrophile from sea-ice that is stimulated by light.</title>
        <authorList>
            <person name="Feng S."/>
            <person name="Powell S.M."/>
            <person name="Bowman J.P."/>
        </authorList>
    </citation>
    <scope>NUCLEOTIDE SEQUENCE [LARGE SCALE GENOMIC DNA]</scope>
    <source>
        <strain evidence="2">ATCC 700755</strain>
    </source>
</reference>
<dbReference type="GO" id="GO:0004180">
    <property type="term" value="F:carboxypeptidase activity"/>
    <property type="evidence" value="ECO:0007669"/>
    <property type="project" value="UniProtKB-KW"/>
</dbReference>
<dbReference type="PANTHER" id="PTHR34385:SF1">
    <property type="entry name" value="PEPTIDOGLYCAN L-ALANYL-D-GLUTAMATE ENDOPEPTIDASE CWLK"/>
    <property type="match status" value="1"/>
</dbReference>
<name>K4IEW8_PSYTT</name>
<dbReference type="InterPro" id="IPR052179">
    <property type="entry name" value="DD-CPase-like"/>
</dbReference>
<proteinExistence type="predicted"/>
<organism evidence="2 3">
    <name type="scientific">Psychroflexus torquis (strain ATCC 700755 / CIP 106069 / ACAM 623)</name>
    <dbReference type="NCBI Taxonomy" id="313595"/>
    <lineage>
        <taxon>Bacteria</taxon>
        <taxon>Pseudomonadati</taxon>
        <taxon>Bacteroidota</taxon>
        <taxon>Flavobacteriia</taxon>
        <taxon>Flavobacteriales</taxon>
        <taxon>Flavobacteriaceae</taxon>
        <taxon>Psychroflexus</taxon>
    </lineage>
</organism>
<dbReference type="RefSeq" id="WP_015023243.1">
    <property type="nucleotide sequence ID" value="NC_018721.1"/>
</dbReference>
<dbReference type="Proteomes" id="UP000008514">
    <property type="component" value="Chromosome"/>
</dbReference>
<evidence type="ECO:0000313" key="2">
    <source>
        <dbReference type="EMBL" id="AFU67626.1"/>
    </source>
</evidence>
<dbReference type="OrthoDB" id="9792074at2"/>
<dbReference type="PANTHER" id="PTHR34385">
    <property type="entry name" value="D-ALANYL-D-ALANINE CARBOXYPEPTIDASE"/>
    <property type="match status" value="1"/>
</dbReference>
<keyword evidence="2" id="KW-0645">Protease</keyword>
<sequence>MNRKRFLYSSILAGIGLQFPFQTFFKTSFDFQNISIEQVLGLDTSHLEPSPILLEKETYKSFSKMQSAALKDDIHLQIVSGYRSFSQQKQIWENKYNQLSKTLSSSEAILEIMTYSSIPGTSRHHWGTDIDIIDQSVQLPKEDVLLEKHYHGTGVFSNLKIWMERYGSDFGFELVYTDDTTRKGFLYEPWHYSFSPSSKDFLNLQMKESFQKSWEKLNFDGKSKMTPEFIASYFKNYALGINTILMPS</sequence>
<dbReference type="GO" id="GO:0006508">
    <property type="term" value="P:proteolysis"/>
    <property type="evidence" value="ECO:0007669"/>
    <property type="project" value="InterPro"/>
</dbReference>
<dbReference type="EMBL" id="CP003879">
    <property type="protein sequence ID" value="AFU67626.1"/>
    <property type="molecule type" value="Genomic_DNA"/>
</dbReference>
<reference evidence="2" key="1">
    <citation type="submission" date="2006-03" db="EMBL/GenBank/DDBJ databases">
        <authorList>
            <person name="Bowman J."/>
            <person name="Ferriera S."/>
            <person name="Johnson J."/>
            <person name="Kravitz S."/>
            <person name="Halpern A."/>
            <person name="Remington K."/>
            <person name="Beeson K."/>
            <person name="Tran B."/>
            <person name="Rogers Y.-H."/>
            <person name="Friedman R."/>
            <person name="Venter J.C."/>
        </authorList>
    </citation>
    <scope>NUCLEOTIDE SEQUENCE [LARGE SCALE GENOMIC DNA]</scope>
    <source>
        <strain evidence="2">ATCC 700755</strain>
    </source>
</reference>
<accession>K4IEW8</accession>
<dbReference type="AlphaFoldDB" id="K4IEW8"/>
<keyword evidence="2" id="KW-0378">Hydrolase</keyword>
<evidence type="ECO:0000259" key="1">
    <source>
        <dbReference type="Pfam" id="PF02557"/>
    </source>
</evidence>
<keyword evidence="2" id="KW-0121">Carboxypeptidase</keyword>
<dbReference type="CDD" id="cd14847">
    <property type="entry name" value="DD-carboxypeptidase_like"/>
    <property type="match status" value="1"/>
</dbReference>
<dbReference type="SUPFAM" id="SSF55166">
    <property type="entry name" value="Hedgehog/DD-peptidase"/>
    <property type="match status" value="1"/>
</dbReference>
<dbReference type="eggNOG" id="COG1876">
    <property type="taxonomic scope" value="Bacteria"/>
</dbReference>
<dbReference type="Pfam" id="PF02557">
    <property type="entry name" value="VanY"/>
    <property type="match status" value="1"/>
</dbReference>
<dbReference type="STRING" id="313595.P700755_000606"/>
<gene>
    <name evidence="2" type="ordered locus">P700755_000606</name>
</gene>
<protein>
    <submittedName>
        <fullName evidence="2">D-alanyl-D-alanine carboxypeptidase, VanY superfamily</fullName>
    </submittedName>
</protein>
<dbReference type="KEGG" id="ptq:P700755_000606"/>
<dbReference type="InterPro" id="IPR009045">
    <property type="entry name" value="Zn_M74/Hedgehog-like"/>
</dbReference>